<keyword evidence="2" id="KW-0812">Transmembrane</keyword>
<feature type="compositionally biased region" description="Polar residues" evidence="1">
    <location>
        <begin position="232"/>
        <end position="251"/>
    </location>
</feature>
<evidence type="ECO:0000256" key="2">
    <source>
        <dbReference type="SAM" id="Phobius"/>
    </source>
</evidence>
<gene>
    <name evidence="3" type="ORF">Pth03_41850</name>
</gene>
<dbReference type="EMBL" id="BOOR01000030">
    <property type="protein sequence ID" value="GII55796.1"/>
    <property type="molecule type" value="Genomic_DNA"/>
</dbReference>
<evidence type="ECO:0000313" key="3">
    <source>
        <dbReference type="EMBL" id="GII55796.1"/>
    </source>
</evidence>
<feature type="compositionally biased region" description="Basic residues" evidence="1">
    <location>
        <begin position="361"/>
        <end position="372"/>
    </location>
</feature>
<evidence type="ECO:0000313" key="4">
    <source>
        <dbReference type="Proteomes" id="UP000605992"/>
    </source>
</evidence>
<dbReference type="RefSeq" id="WP_203945986.1">
    <property type="nucleotide sequence ID" value="NZ_BOOR01000030.1"/>
</dbReference>
<feature type="compositionally biased region" description="Basic and acidic residues" evidence="1">
    <location>
        <begin position="351"/>
        <end position="360"/>
    </location>
</feature>
<keyword evidence="2" id="KW-1133">Transmembrane helix</keyword>
<organism evidence="3 4">
    <name type="scientific">Planotetraspora thailandica</name>
    <dbReference type="NCBI Taxonomy" id="487172"/>
    <lineage>
        <taxon>Bacteria</taxon>
        <taxon>Bacillati</taxon>
        <taxon>Actinomycetota</taxon>
        <taxon>Actinomycetes</taxon>
        <taxon>Streptosporangiales</taxon>
        <taxon>Streptosporangiaceae</taxon>
        <taxon>Planotetraspora</taxon>
    </lineage>
</organism>
<dbReference type="InterPro" id="IPR036388">
    <property type="entry name" value="WH-like_DNA-bd_sf"/>
</dbReference>
<protein>
    <submittedName>
        <fullName evidence="3">Uncharacterized protein</fullName>
    </submittedName>
</protein>
<feature type="region of interest" description="Disordered" evidence="1">
    <location>
        <begin position="349"/>
        <end position="372"/>
    </location>
</feature>
<feature type="region of interest" description="Disordered" evidence="1">
    <location>
        <begin position="224"/>
        <end position="305"/>
    </location>
</feature>
<evidence type="ECO:0000256" key="1">
    <source>
        <dbReference type="SAM" id="MobiDB-lite"/>
    </source>
</evidence>
<proteinExistence type="predicted"/>
<dbReference type="Gene3D" id="1.10.10.10">
    <property type="entry name" value="Winged helix-like DNA-binding domain superfamily/Winged helix DNA-binding domain"/>
    <property type="match status" value="1"/>
</dbReference>
<keyword evidence="4" id="KW-1185">Reference proteome</keyword>
<feature type="transmembrane region" description="Helical" evidence="2">
    <location>
        <begin position="380"/>
        <end position="401"/>
    </location>
</feature>
<feature type="compositionally biased region" description="Low complexity" evidence="1">
    <location>
        <begin position="288"/>
        <end position="301"/>
    </location>
</feature>
<comment type="caution">
    <text evidence="3">The sequence shown here is derived from an EMBL/GenBank/DDBJ whole genome shotgun (WGS) entry which is preliminary data.</text>
</comment>
<name>A0A8J3V2Y7_9ACTN</name>
<keyword evidence="2" id="KW-0472">Membrane</keyword>
<sequence>MTSPLTGQRSRSELIAELYERHAVGLFAYCHDQLGETASAGDAVVAVFTGVPTSEPPPRALLYALARREIYRRDVSYALPSVDSVADPATALIERVFRDIRPHQREVLLLSAVCGLSTPELSVVLDIAPDTAGELTDGALRRFAQTLETATAAARSAPFVAADVAEVYDAIAVASASDILARLPWHRPAAAIRARVLSALLLEEPRAADGSINLPTKKLWPTTPTWPLPLSNPDQATDTSLVQTQPISSTEPPRRRAKHEATTEPMPKLRGSILNAIGEGRPRRKRAAAQPAVESAPAESAETFDAFRPPEADDRAAASNVVTADAPSASKTVEAAADAPAQLVPVETVETAEREAPQKPREKKAKPAKRKNKGDRHYDWLWELVGFLVCVAIALIVFFSLPGIVGH</sequence>
<reference evidence="3" key="1">
    <citation type="submission" date="2021-01" db="EMBL/GenBank/DDBJ databases">
        <title>Whole genome shotgun sequence of Planotetraspora thailandica NBRC 104271.</title>
        <authorList>
            <person name="Komaki H."/>
            <person name="Tamura T."/>
        </authorList>
    </citation>
    <scope>NUCLEOTIDE SEQUENCE</scope>
    <source>
        <strain evidence="3">NBRC 104271</strain>
    </source>
</reference>
<dbReference type="Proteomes" id="UP000605992">
    <property type="component" value="Unassembled WGS sequence"/>
</dbReference>
<dbReference type="AlphaFoldDB" id="A0A8J3V2Y7"/>
<accession>A0A8J3V2Y7</accession>